<name>A0AA88HLV3_ARTSF</name>
<reference evidence="10" key="1">
    <citation type="submission" date="2023-07" db="EMBL/GenBank/DDBJ databases">
        <title>Chromosome-level genome assembly of Artemia franciscana.</title>
        <authorList>
            <person name="Jo E."/>
        </authorList>
    </citation>
    <scope>NUCLEOTIDE SEQUENCE</scope>
    <source>
        <tissue evidence="10">Whole body</tissue>
    </source>
</reference>
<evidence type="ECO:0000256" key="6">
    <source>
        <dbReference type="ARBA" id="ARBA00023010"/>
    </source>
</evidence>
<evidence type="ECO:0000256" key="3">
    <source>
        <dbReference type="ARBA" id="ARBA00022448"/>
    </source>
</evidence>
<evidence type="ECO:0000256" key="5">
    <source>
        <dbReference type="ARBA" id="ARBA00022927"/>
    </source>
</evidence>
<dbReference type="GO" id="GO:0006606">
    <property type="term" value="P:protein import into nucleus"/>
    <property type="evidence" value="ECO:0007669"/>
    <property type="project" value="TreeGrafter"/>
</dbReference>
<evidence type="ECO:0000256" key="9">
    <source>
        <dbReference type="RuleBase" id="RU365073"/>
    </source>
</evidence>
<keyword evidence="5 9" id="KW-0653">Protein transport</keyword>
<accession>A0AA88HLV3</accession>
<keyword evidence="11" id="KW-1185">Reference proteome</keyword>
<keyword evidence="6 9" id="KW-0811">Translocation</keyword>
<evidence type="ECO:0000256" key="2">
    <source>
        <dbReference type="ARBA" id="ARBA00005573"/>
    </source>
</evidence>
<comment type="subcellular location">
    <subcellularLocation>
        <location evidence="1 9">Nucleus</location>
        <location evidence="1 9">Nuclear pore complex</location>
    </subcellularLocation>
</comment>
<dbReference type="InterPro" id="IPR011502">
    <property type="entry name" value="Nucleoporin_Nup85"/>
</dbReference>
<keyword evidence="7 9" id="KW-0906">Nuclear pore complex</keyword>
<organism evidence="10 11">
    <name type="scientific">Artemia franciscana</name>
    <name type="common">Brine shrimp</name>
    <name type="synonym">Artemia sanfranciscana</name>
    <dbReference type="NCBI Taxonomy" id="6661"/>
    <lineage>
        <taxon>Eukaryota</taxon>
        <taxon>Metazoa</taxon>
        <taxon>Ecdysozoa</taxon>
        <taxon>Arthropoda</taxon>
        <taxon>Crustacea</taxon>
        <taxon>Branchiopoda</taxon>
        <taxon>Anostraca</taxon>
        <taxon>Artemiidae</taxon>
        <taxon>Artemia</taxon>
    </lineage>
</organism>
<proteinExistence type="inferred from homology"/>
<evidence type="ECO:0000256" key="1">
    <source>
        <dbReference type="ARBA" id="ARBA00004567"/>
    </source>
</evidence>
<dbReference type="GO" id="GO:0006406">
    <property type="term" value="P:mRNA export from nucleus"/>
    <property type="evidence" value="ECO:0007669"/>
    <property type="project" value="TreeGrafter"/>
</dbReference>
<dbReference type="GO" id="GO:0031965">
    <property type="term" value="C:nuclear membrane"/>
    <property type="evidence" value="ECO:0007669"/>
    <property type="project" value="UniProtKB-UniRule"/>
</dbReference>
<evidence type="ECO:0000256" key="8">
    <source>
        <dbReference type="ARBA" id="ARBA00023242"/>
    </source>
</evidence>
<evidence type="ECO:0000256" key="7">
    <source>
        <dbReference type="ARBA" id="ARBA00023132"/>
    </source>
</evidence>
<evidence type="ECO:0000313" key="10">
    <source>
        <dbReference type="EMBL" id="KAK2709449.1"/>
    </source>
</evidence>
<dbReference type="Pfam" id="PF07575">
    <property type="entry name" value="Nucleopor_Nup85"/>
    <property type="match status" value="1"/>
</dbReference>
<evidence type="ECO:0000313" key="11">
    <source>
        <dbReference type="Proteomes" id="UP001187531"/>
    </source>
</evidence>
<comment type="subunit">
    <text evidence="9">Component of the nuclear pore complex (NPC).</text>
</comment>
<keyword evidence="9" id="KW-0472">Membrane</keyword>
<dbReference type="GO" id="GO:0017056">
    <property type="term" value="F:structural constituent of nuclear pore"/>
    <property type="evidence" value="ECO:0007669"/>
    <property type="project" value="TreeGrafter"/>
</dbReference>
<evidence type="ECO:0000256" key="4">
    <source>
        <dbReference type="ARBA" id="ARBA00022816"/>
    </source>
</evidence>
<comment type="function">
    <text evidence="9">Functions as a component of the nuclear pore complex (NPC).</text>
</comment>
<dbReference type="EMBL" id="JAVRJZ010000017">
    <property type="protein sequence ID" value="KAK2709449.1"/>
    <property type="molecule type" value="Genomic_DNA"/>
</dbReference>
<dbReference type="GO" id="GO:0045893">
    <property type="term" value="P:positive regulation of DNA-templated transcription"/>
    <property type="evidence" value="ECO:0007669"/>
    <property type="project" value="TreeGrafter"/>
</dbReference>
<protein>
    <recommendedName>
        <fullName evidence="9">Nuclear pore complex protein Nup85</fullName>
    </recommendedName>
</protein>
<dbReference type="PANTHER" id="PTHR13373:SF21">
    <property type="entry name" value="NUCLEAR PORE COMPLEX PROTEIN NUP85"/>
    <property type="match status" value="1"/>
</dbReference>
<dbReference type="PANTHER" id="PTHR13373">
    <property type="entry name" value="FROUNT PROTEIN-RELATED"/>
    <property type="match status" value="1"/>
</dbReference>
<sequence length="597" mass="68443">MNKGSKERALDFGFGGSLAFAFNKSVFENNWSGHSLIIRKLINETSAVFLNLNKESNAGKKLSVLSASRQYRSILKGYSREAAISTEDVEVQQLLEQVEYMWSFCEIMYLYAPSSSAIVSQLCEWIATHNEAPVRSNFEIVDSGEREHHPEYWYTMYLLLSQRRMDLVRNLLLLHSGRDTRAFITAADLIKAMPTYDAGSSISSVEFHFRWDTWQKRCQNSMNEGLFSHIPNLEVMMQVLCGENEAFLRLKFLFPTWYEYMVFKLLYTDPIVKLREIGIVAEKCRNEYQQDVETLMDRIILAAFEGDSHQVLSEIHSAMDNLWFPTHLADLLNHAGALRAHDSNQDKFSFNLRDSLVQDFATSLICHHSLWSVAVLYLDHCHYGKHILELVIPRISIQSEKKANKIIAMAEKRGMSGVVQTICRIMGRRAVSNHQWGTALGWAERAQDTPLANQIADQFLQYYSKNYQFNTVELLDSLGSAIFTSDRLAFVGKYREFHKLYSAGDVKAAANCLVWMLSSELAPRYFWPVLITDSLPLLESDEVVIDTNGTYILMKSLQELESHDLVPKERKILFHTAMSRNLAKSLILDIDSNKRSI</sequence>
<dbReference type="GO" id="GO:0031080">
    <property type="term" value="C:nuclear pore outer ring"/>
    <property type="evidence" value="ECO:0007669"/>
    <property type="project" value="TreeGrafter"/>
</dbReference>
<dbReference type="AlphaFoldDB" id="A0AA88HLV3"/>
<keyword evidence="8 9" id="KW-0539">Nucleus</keyword>
<comment type="caution">
    <text evidence="10">The sequence shown here is derived from an EMBL/GenBank/DDBJ whole genome shotgun (WGS) entry which is preliminary data.</text>
</comment>
<gene>
    <name evidence="10" type="ORF">QYM36_013191</name>
</gene>
<comment type="similarity">
    <text evidence="2 9">Belongs to the nucleoporin Nup85 family.</text>
</comment>
<dbReference type="Proteomes" id="UP001187531">
    <property type="component" value="Unassembled WGS sequence"/>
</dbReference>
<keyword evidence="4 9" id="KW-0509">mRNA transport</keyword>
<keyword evidence="3 9" id="KW-0813">Transport</keyword>